<feature type="non-terminal residue" evidence="1">
    <location>
        <position position="97"/>
    </location>
</feature>
<gene>
    <name evidence="1" type="primary">ORF39919</name>
</gene>
<sequence length="97" mass="10798">YVLGYVSLKDSTYIPFKEPKEHNLGVGNAHKQDPKRYSMQTNITKPNQQFSLLQNTLLKHPVSVAVNTNAKDTTKTPTIFNLFPSSSGASFSKLKLS</sequence>
<organism evidence="1">
    <name type="scientific">Arion vulgaris</name>
    <dbReference type="NCBI Taxonomy" id="1028688"/>
    <lineage>
        <taxon>Eukaryota</taxon>
        <taxon>Metazoa</taxon>
        <taxon>Spiralia</taxon>
        <taxon>Lophotrochozoa</taxon>
        <taxon>Mollusca</taxon>
        <taxon>Gastropoda</taxon>
        <taxon>Heterobranchia</taxon>
        <taxon>Euthyneura</taxon>
        <taxon>Panpulmonata</taxon>
        <taxon>Eupulmonata</taxon>
        <taxon>Stylommatophora</taxon>
        <taxon>Helicina</taxon>
        <taxon>Arionoidea</taxon>
        <taxon>Arionidae</taxon>
        <taxon>Arion</taxon>
    </lineage>
</organism>
<feature type="non-terminal residue" evidence="1">
    <location>
        <position position="1"/>
    </location>
</feature>
<protein>
    <submittedName>
        <fullName evidence="1">Uncharacterized protein</fullName>
    </submittedName>
</protein>
<evidence type="ECO:0000313" key="1">
    <source>
        <dbReference type="EMBL" id="CEK60620.1"/>
    </source>
</evidence>
<proteinExistence type="predicted"/>
<dbReference type="EMBL" id="HACG01013755">
    <property type="protein sequence ID" value="CEK60620.1"/>
    <property type="molecule type" value="Transcribed_RNA"/>
</dbReference>
<reference evidence="1" key="1">
    <citation type="submission" date="2014-12" db="EMBL/GenBank/DDBJ databases">
        <title>Insight into the proteome of Arion vulgaris.</title>
        <authorList>
            <person name="Aradska J."/>
            <person name="Bulat T."/>
            <person name="Smidak R."/>
            <person name="Sarate P."/>
            <person name="Gangsoo J."/>
            <person name="Sialana F."/>
            <person name="Bilban M."/>
            <person name="Lubec G."/>
        </authorList>
    </citation>
    <scope>NUCLEOTIDE SEQUENCE</scope>
    <source>
        <tissue evidence="1">Skin</tissue>
    </source>
</reference>
<name>A0A0B6YYP8_9EUPU</name>
<accession>A0A0B6YYP8</accession>
<dbReference type="AlphaFoldDB" id="A0A0B6YYP8"/>